<dbReference type="SUPFAM" id="SSF51445">
    <property type="entry name" value="(Trans)glycosidases"/>
    <property type="match status" value="1"/>
</dbReference>
<keyword evidence="7" id="KW-1185">Reference proteome</keyword>
<dbReference type="InterPro" id="IPR013780">
    <property type="entry name" value="Glyco_hydro_b"/>
</dbReference>
<dbReference type="GO" id="GO:2001070">
    <property type="term" value="F:starch binding"/>
    <property type="evidence" value="ECO:0007669"/>
    <property type="project" value="InterPro"/>
</dbReference>
<dbReference type="Proteomes" id="UP000182589">
    <property type="component" value="Unassembled WGS sequence"/>
</dbReference>
<feature type="domain" description="Carbohydrate binding module family 25" evidence="5">
    <location>
        <begin position="825"/>
        <end position="904"/>
    </location>
</feature>
<keyword evidence="2" id="KW-0326">Glycosidase</keyword>
<dbReference type="InterPro" id="IPR014756">
    <property type="entry name" value="Ig_E-set"/>
</dbReference>
<dbReference type="SMART" id="SM00642">
    <property type="entry name" value="Aamy"/>
    <property type="match status" value="1"/>
</dbReference>
<dbReference type="InterPro" id="IPR005085">
    <property type="entry name" value="CBM25"/>
</dbReference>
<dbReference type="SUPFAM" id="SSF81296">
    <property type="entry name" value="E set domains"/>
    <property type="match status" value="1"/>
</dbReference>
<dbReference type="Pfam" id="PF00128">
    <property type="entry name" value="Alpha-amylase"/>
    <property type="match status" value="1"/>
</dbReference>
<dbReference type="InterPro" id="IPR017853">
    <property type="entry name" value="GH"/>
</dbReference>
<dbReference type="Gene3D" id="3.20.20.80">
    <property type="entry name" value="Glycosidases"/>
    <property type="match status" value="1"/>
</dbReference>
<dbReference type="GO" id="GO:0004553">
    <property type="term" value="F:hydrolase activity, hydrolyzing O-glycosyl compounds"/>
    <property type="evidence" value="ECO:0007669"/>
    <property type="project" value="InterPro"/>
</dbReference>
<dbReference type="SUPFAM" id="SSF51011">
    <property type="entry name" value="Glycosyl hydrolase domain"/>
    <property type="match status" value="1"/>
</dbReference>
<dbReference type="CDD" id="cd11338">
    <property type="entry name" value="AmyAc_CMD"/>
    <property type="match status" value="1"/>
</dbReference>
<gene>
    <name evidence="6" type="ORF">SAMN04489725_1219</name>
</gene>
<dbReference type="Pfam" id="PF16760">
    <property type="entry name" value="CBM53"/>
    <property type="match status" value="2"/>
</dbReference>
<feature type="signal peptide" evidence="3">
    <location>
        <begin position="1"/>
        <end position="31"/>
    </location>
</feature>
<organism evidence="6 7">
    <name type="scientific">Alicyclobacillus hesperidum</name>
    <dbReference type="NCBI Taxonomy" id="89784"/>
    <lineage>
        <taxon>Bacteria</taxon>
        <taxon>Bacillati</taxon>
        <taxon>Bacillota</taxon>
        <taxon>Bacilli</taxon>
        <taxon>Bacillales</taxon>
        <taxon>Alicyclobacillaceae</taxon>
        <taxon>Alicyclobacillus</taxon>
    </lineage>
</organism>
<dbReference type="EMBL" id="FNOJ01000021">
    <property type="protein sequence ID" value="SDW92611.1"/>
    <property type="molecule type" value="Genomic_DNA"/>
</dbReference>
<dbReference type="STRING" id="89784.SAMN04489725_1219"/>
<dbReference type="PANTHER" id="PTHR10357">
    <property type="entry name" value="ALPHA-AMYLASE FAMILY MEMBER"/>
    <property type="match status" value="1"/>
</dbReference>
<accession>A0A1H2XIB8</accession>
<protein>
    <submittedName>
        <fullName evidence="6">Alpha-glucosidase</fullName>
    </submittedName>
</protein>
<dbReference type="InterPro" id="IPR006047">
    <property type="entry name" value="GH13_cat_dom"/>
</dbReference>
<dbReference type="Gene3D" id="2.60.40.1180">
    <property type="entry name" value="Golgi alpha-mannosidase II"/>
    <property type="match status" value="1"/>
</dbReference>
<feature type="chain" id="PRO_5010267239" evidence="3">
    <location>
        <begin position="32"/>
        <end position="904"/>
    </location>
</feature>
<evidence type="ECO:0000313" key="7">
    <source>
        <dbReference type="Proteomes" id="UP000182589"/>
    </source>
</evidence>
<dbReference type="SMART" id="SM01066">
    <property type="entry name" value="CBM_25"/>
    <property type="match status" value="2"/>
</dbReference>
<dbReference type="PANTHER" id="PTHR10357:SF210">
    <property type="entry name" value="MALTODEXTRIN GLUCOSIDASE"/>
    <property type="match status" value="1"/>
</dbReference>
<feature type="domain" description="Glycosyl hydrolase family 13 catalytic" evidence="4">
    <location>
        <begin position="178"/>
        <end position="609"/>
    </location>
</feature>
<dbReference type="CDD" id="cd02857">
    <property type="entry name" value="E_set_CDase_PDE_N"/>
    <property type="match status" value="1"/>
</dbReference>
<dbReference type="InterPro" id="IPR004185">
    <property type="entry name" value="Glyco_hydro_13_lg-like_dom"/>
</dbReference>
<evidence type="ECO:0000259" key="4">
    <source>
        <dbReference type="SMART" id="SM00642"/>
    </source>
</evidence>
<keyword evidence="1" id="KW-0378">Hydrolase</keyword>
<reference evidence="7" key="1">
    <citation type="submission" date="2016-10" db="EMBL/GenBank/DDBJ databases">
        <authorList>
            <person name="Varghese N."/>
        </authorList>
    </citation>
    <scope>NUCLEOTIDE SEQUENCE [LARGE SCALE GENOMIC DNA]</scope>
    <source>
        <strain evidence="7">DSM 12489</strain>
    </source>
</reference>
<evidence type="ECO:0000259" key="5">
    <source>
        <dbReference type="SMART" id="SM01066"/>
    </source>
</evidence>
<keyword evidence="3" id="KW-0732">Signal</keyword>
<evidence type="ECO:0000256" key="3">
    <source>
        <dbReference type="SAM" id="SignalP"/>
    </source>
</evidence>
<dbReference type="GO" id="GO:0005975">
    <property type="term" value="P:carbohydrate metabolic process"/>
    <property type="evidence" value="ECO:0007669"/>
    <property type="project" value="InterPro"/>
</dbReference>
<sequence>MKRWKLPKYPLALIPVSVLLGWSVNFTPAAAASSGGVQANGLFADQGPQYMTPQEPTSSQAVTVTLRAAHGNLTSANVVVYDTSTGSTTYYPMTLQGTDENGLYDFWQGTIPASSSIKYYYFQANDGTSSLYYNGSGSSTSAFPTPTFSGDQWNTYDDFVIAPNFTTPTWAQNGIMYQIMVDRFYNGDTSNDVTTGAYSWNGNRTVQLAWGADPELGDPGGKDQVAFFGGDLEGVDQKLPYITKTLGANIVYLNPIFTSPTNHKYDTQDYYNVDPHFGGNSALEQLSSDLHSTTNNAGQEGRLILDGVFNHTSNQNSWFTSAQQNQSSPYYSYYTFTNWPNTYATFAGVNTMPKLNYGSTSLRSQVDNVAKTWLSSPYNIDGWRLDAPGHIGANGYDPESSGNYTDSTNHSYWQEFRNTVKTTNANALIFGEWFEGSQPTEWLNNGNQWDGSVNYNGFLQPVSEWVTGYDDGFNANSINATTMESWLTGTLNAVPRAAQLAQVNELSTQDTPRFGERAAENMNYKTYTQPNGSTFTDPYGGTPNYWKDYLGAFLQFTYVGIPTIYYGDEYGMMGGGTNDAGKRWTFDWSQVANGGNSVFQLYQKLIQLRTSHSALVDGSFMPLVADNATNILAFARFDQNERDIVILNDTDNTETETIPVAQAGAPFGSTLTNITPLVNGASEASTYTVDSHGNINVTVPGHYAMILTQQGSSLWSTPVQNGVYTTQSTIDAGHQTTVVYNGSLAASASSMTLHWGYNGWSGTTNTAMSKQSNGTWTATITVPVGAQTLNTAFYNQSSTWDNNNGSNYNFSVQEVYSSPSPLVHGQTTTIVYAGSLAASASSITMHWGYNGWSGTTDTAMTKQSNGTWTATVTVPTGTVLNTAFYNQAGNWDNNGGQNYNLSIQ</sequence>
<evidence type="ECO:0000256" key="2">
    <source>
        <dbReference type="ARBA" id="ARBA00023295"/>
    </source>
</evidence>
<dbReference type="AlphaFoldDB" id="A0A1H2XIB8"/>
<dbReference type="Gene3D" id="2.60.40.10">
    <property type="entry name" value="Immunoglobulins"/>
    <property type="match status" value="3"/>
</dbReference>
<proteinExistence type="predicted"/>
<dbReference type="RefSeq" id="WP_244885210.1">
    <property type="nucleotide sequence ID" value="NZ_FNOJ01000021.1"/>
</dbReference>
<evidence type="ECO:0000256" key="1">
    <source>
        <dbReference type="ARBA" id="ARBA00022801"/>
    </source>
</evidence>
<name>A0A1H2XIB8_9BACL</name>
<feature type="domain" description="Carbohydrate binding module family 25" evidence="5">
    <location>
        <begin position="733"/>
        <end position="813"/>
    </location>
</feature>
<evidence type="ECO:0000313" key="6">
    <source>
        <dbReference type="EMBL" id="SDW92611.1"/>
    </source>
</evidence>
<dbReference type="InterPro" id="IPR013783">
    <property type="entry name" value="Ig-like_fold"/>
</dbReference>